<evidence type="ECO:0000256" key="6">
    <source>
        <dbReference type="PROSITE-ProRule" id="PRU10141"/>
    </source>
</evidence>
<feature type="region of interest" description="Disordered" evidence="7">
    <location>
        <begin position="157"/>
        <end position="184"/>
    </location>
</feature>
<feature type="compositionally biased region" description="Basic residues" evidence="7">
    <location>
        <begin position="128"/>
        <end position="138"/>
    </location>
</feature>
<dbReference type="EMBL" id="HBFR01018009">
    <property type="protein sequence ID" value="CAD8885889.1"/>
    <property type="molecule type" value="Transcribed_RNA"/>
</dbReference>
<evidence type="ECO:0000256" key="3">
    <source>
        <dbReference type="ARBA" id="ARBA00022741"/>
    </source>
</evidence>
<feature type="compositionally biased region" description="Low complexity" evidence="7">
    <location>
        <begin position="201"/>
        <end position="224"/>
    </location>
</feature>
<dbReference type="InterPro" id="IPR017441">
    <property type="entry name" value="Protein_kinase_ATP_BS"/>
</dbReference>
<feature type="binding site" evidence="6">
    <location>
        <position position="329"/>
    </location>
    <ligand>
        <name>ATP</name>
        <dbReference type="ChEBI" id="CHEBI:30616"/>
    </ligand>
</feature>
<dbReference type="SUPFAM" id="SSF56112">
    <property type="entry name" value="Protein kinase-like (PK-like)"/>
    <property type="match status" value="1"/>
</dbReference>
<feature type="compositionally biased region" description="Low complexity" evidence="7">
    <location>
        <begin position="236"/>
        <end position="251"/>
    </location>
</feature>
<dbReference type="Pfam" id="PF00069">
    <property type="entry name" value="Pkinase"/>
    <property type="match status" value="1"/>
</dbReference>
<feature type="compositionally biased region" description="Basic and acidic residues" evidence="7">
    <location>
        <begin position="22"/>
        <end position="51"/>
    </location>
</feature>
<keyword evidence="4" id="KW-0418">Kinase</keyword>
<feature type="compositionally biased region" description="Basic and acidic residues" evidence="7">
    <location>
        <begin position="59"/>
        <end position="70"/>
    </location>
</feature>
<dbReference type="PANTHER" id="PTHR24058:SF103">
    <property type="entry name" value="SERINE_THREONINE-PROTEIN KINASE PRP4 HOMOLOG"/>
    <property type="match status" value="1"/>
</dbReference>
<evidence type="ECO:0000256" key="5">
    <source>
        <dbReference type="ARBA" id="ARBA00022840"/>
    </source>
</evidence>
<proteinExistence type="predicted"/>
<accession>A0A7S1BGI8</accession>
<dbReference type="GO" id="GO:0005524">
    <property type="term" value="F:ATP binding"/>
    <property type="evidence" value="ECO:0007669"/>
    <property type="project" value="UniProtKB-UniRule"/>
</dbReference>
<feature type="region of interest" description="Disordered" evidence="7">
    <location>
        <begin position="200"/>
        <end position="268"/>
    </location>
</feature>
<keyword evidence="3 6" id="KW-0547">Nucleotide-binding</keyword>
<dbReference type="InterPro" id="IPR050494">
    <property type="entry name" value="Ser_Thr_dual-spec_kinase"/>
</dbReference>
<keyword evidence="2" id="KW-0808">Transferase</keyword>
<dbReference type="AlphaFoldDB" id="A0A7S1BGI8"/>
<organism evidence="9">
    <name type="scientific">Corethron hystrix</name>
    <dbReference type="NCBI Taxonomy" id="216773"/>
    <lineage>
        <taxon>Eukaryota</taxon>
        <taxon>Sar</taxon>
        <taxon>Stramenopiles</taxon>
        <taxon>Ochrophyta</taxon>
        <taxon>Bacillariophyta</taxon>
        <taxon>Coscinodiscophyceae</taxon>
        <taxon>Corethrophycidae</taxon>
        <taxon>Corethrales</taxon>
        <taxon>Corethraceae</taxon>
        <taxon>Corethron</taxon>
    </lineage>
</organism>
<feature type="compositionally biased region" description="Polar residues" evidence="7">
    <location>
        <begin position="71"/>
        <end position="81"/>
    </location>
</feature>
<feature type="compositionally biased region" description="Polar residues" evidence="7">
    <location>
        <begin position="175"/>
        <end position="184"/>
    </location>
</feature>
<dbReference type="PROSITE" id="PS50011">
    <property type="entry name" value="PROTEIN_KINASE_DOM"/>
    <property type="match status" value="1"/>
</dbReference>
<dbReference type="Gene3D" id="3.30.200.20">
    <property type="entry name" value="Phosphorylase Kinase, domain 1"/>
    <property type="match status" value="1"/>
</dbReference>
<dbReference type="InterPro" id="IPR011009">
    <property type="entry name" value="Kinase-like_dom_sf"/>
</dbReference>
<dbReference type="Gene3D" id="1.10.510.10">
    <property type="entry name" value="Transferase(Phosphotransferase) domain 1"/>
    <property type="match status" value="1"/>
</dbReference>
<feature type="compositionally biased region" description="Basic and acidic residues" evidence="7">
    <location>
        <begin position="82"/>
        <end position="93"/>
    </location>
</feature>
<evidence type="ECO:0000256" key="1">
    <source>
        <dbReference type="ARBA" id="ARBA00022527"/>
    </source>
</evidence>
<evidence type="ECO:0000313" key="9">
    <source>
        <dbReference type="EMBL" id="CAD8885889.1"/>
    </source>
</evidence>
<dbReference type="InterPro" id="IPR008271">
    <property type="entry name" value="Ser/Thr_kinase_AS"/>
</dbReference>
<gene>
    <name evidence="9" type="ORF">CHYS00102_LOCUS13086</name>
</gene>
<protein>
    <recommendedName>
        <fullName evidence="8">Protein kinase domain-containing protein</fullName>
    </recommendedName>
</protein>
<dbReference type="GO" id="GO:0004674">
    <property type="term" value="F:protein serine/threonine kinase activity"/>
    <property type="evidence" value="ECO:0007669"/>
    <property type="project" value="UniProtKB-KW"/>
</dbReference>
<dbReference type="PROSITE" id="PS00107">
    <property type="entry name" value="PROTEIN_KINASE_ATP"/>
    <property type="match status" value="1"/>
</dbReference>
<feature type="compositionally biased region" description="Pro residues" evidence="7">
    <location>
        <begin position="225"/>
        <end position="235"/>
    </location>
</feature>
<evidence type="ECO:0000256" key="4">
    <source>
        <dbReference type="ARBA" id="ARBA00022777"/>
    </source>
</evidence>
<dbReference type="PROSITE" id="PS00108">
    <property type="entry name" value="PROTEIN_KINASE_ST"/>
    <property type="match status" value="1"/>
</dbReference>
<dbReference type="SMART" id="SM00220">
    <property type="entry name" value="S_TKc"/>
    <property type="match status" value="1"/>
</dbReference>
<keyword evidence="1" id="KW-0723">Serine/threonine-protein kinase</keyword>
<dbReference type="InterPro" id="IPR000719">
    <property type="entry name" value="Prot_kinase_dom"/>
</dbReference>
<evidence type="ECO:0000256" key="2">
    <source>
        <dbReference type="ARBA" id="ARBA00022679"/>
    </source>
</evidence>
<feature type="region of interest" description="Disordered" evidence="7">
    <location>
        <begin position="1"/>
        <end position="140"/>
    </location>
</feature>
<name>A0A7S1BGI8_9STRA</name>
<sequence>MGRGRGRPTLQADQRRSGGQGDLERTSARDIVQKEQQHGRMDTVKRNDRKSLSKTQEAASDKSTKIKEFKASSSALTTSVPTEEKNSLHKDDQILEDDIVIPENLQFGDSKDGNDDNAEESEADCRRRERKERLKRLREKYDNIKENTEYIEVNQETKRMKMTESEDKEEGGSAATATQDAKNNLNKENISLLPEKMANHTTSPAPRLAPASPSSPALASAPASVPTPAPAPALVPAPSDDNDSFDMFSSSPLPAAKKATPSSNNINQKKITGAPHLADNWTDAEGYYKCTPGELLADRYRAEGAVGRGVFSSVIRAVDTFTNATVAVKVARANETMAKAAGAERDVLRRLSKGGKGGEATHTGVLRLLDACEHVGHQLLVFPYAHMNLRECLHKFGRNVGLNVSAVGGYARQLFRALCHLRRHRVIHADIKPDNILVSEDYSCVVLCDFGNAYVTEEDGRSCDITPYLASRFYRPPEVVLGLEYDYGVDLWGVAVTLHELFTGRVTFPGVSNNDMLRRFMDLLGPFSHKILRRHFLSYESLALPPHFERDTYKFRHIDVDKATGNPITRVVAVGPSETTLSQSLMRSRGAADDRADVAAFGALLGKCLALDPGRRIDCREAAEHYFVAPKKVSSRTAGEVGAAGETPAEKA</sequence>
<keyword evidence="5 6" id="KW-0067">ATP-binding</keyword>
<dbReference type="PANTHER" id="PTHR24058">
    <property type="entry name" value="DUAL SPECIFICITY PROTEIN KINASE"/>
    <property type="match status" value="1"/>
</dbReference>
<feature type="domain" description="Protein kinase" evidence="8">
    <location>
        <begin position="300"/>
        <end position="628"/>
    </location>
</feature>
<evidence type="ECO:0000259" key="8">
    <source>
        <dbReference type="PROSITE" id="PS50011"/>
    </source>
</evidence>
<evidence type="ECO:0000256" key="7">
    <source>
        <dbReference type="SAM" id="MobiDB-lite"/>
    </source>
</evidence>
<reference evidence="9" key="1">
    <citation type="submission" date="2021-01" db="EMBL/GenBank/DDBJ databases">
        <authorList>
            <person name="Corre E."/>
            <person name="Pelletier E."/>
            <person name="Niang G."/>
            <person name="Scheremetjew M."/>
            <person name="Finn R."/>
            <person name="Kale V."/>
            <person name="Holt S."/>
            <person name="Cochrane G."/>
            <person name="Meng A."/>
            <person name="Brown T."/>
            <person name="Cohen L."/>
        </authorList>
    </citation>
    <scope>NUCLEOTIDE SEQUENCE</scope>
    <source>
        <strain evidence="9">308</strain>
    </source>
</reference>